<keyword evidence="4 6" id="KW-0472">Membrane</keyword>
<dbReference type="Pfam" id="PF00003">
    <property type="entry name" value="7tm_3"/>
    <property type="match status" value="1"/>
</dbReference>
<comment type="subcellular location">
    <subcellularLocation>
        <location evidence="1">Membrane</location>
        <topology evidence="1">Multi-pass membrane protein</topology>
    </subcellularLocation>
</comment>
<feature type="chain" id="PRO_5012824540" description="G-protein coupled receptors family 3 profile domain-containing protein" evidence="7">
    <location>
        <begin position="21"/>
        <end position="1120"/>
    </location>
</feature>
<feature type="transmembrane region" description="Helical" evidence="6">
    <location>
        <begin position="977"/>
        <end position="999"/>
    </location>
</feature>
<evidence type="ECO:0000256" key="7">
    <source>
        <dbReference type="SAM" id="SignalP"/>
    </source>
</evidence>
<feature type="transmembrane region" description="Helical" evidence="6">
    <location>
        <begin position="1057"/>
        <end position="1074"/>
    </location>
</feature>
<sequence>MLYPLYHLINFFILLKVINAIRVINEKDFINALTENYNEALINITTEIDIKSNIIIRNSYDSSILNIFQSLSFESTIDEIEIKNITINGNLNFINNKRVALEFLIINSNINSDFSDGSNEYVKLKNILYHPYKQLSYNCINLSGNVFIENSEFHGNSICRNRIIHYDGLKIYNLNIKYTKFSGEYQNSCLSIYNTYAEINFSNFEKGFCSEDVDGGSAVMATLSKILIENCTFEDLLCYSNGGALNFYNNKQIKLYYSNFYNTTSTKLGSLCHVSSNTYSTVYFNNIIQKNTGNIEGMDNAGGLIMNIENQVEVIIEWYTGENLINRFGSGSAFNLSNRATLTLTNIKINNLIGNDIGGLFYNSQNSYYITLSAKNITLNNLYQLNRKESTLMYFDTNNIVNFVNLIITNSGGFQTSVIDQHETSIVKITNFEIDNYKSEVNKELIFFDSSTPRNEVSLEIYNLKINNIISPGVLFRLHNGRFNLINGEIKNVHMCNLFQNCTTYRNTNESVNKAVVIYTKGFNTMIFNNTNFENIYGDTGVLMVFSKLDFNNGSISNSYLKNGFFAMDEGVNTSGLYVINNSTFVNNTSEYGTILNIKTLEELTGSTINVTNSEFISNRASKYGGAVYSIGEFSNLHVYFDYCKFIDNHALLGDIFYSYSRESSPLISNIEELELIEGALVTNPVKIILDNDNQNSFSILSGDMLPKNITYKIYDDYDREMKLHSDLSDINFNDFIFTAVEINDTYNARLIGPVKNYCWGNDCSFPSLKVIGNPGVYTLKLQFQSFGPYVPFKNSSIYIQVEILECNEDFHNYQNFDDPIFKSCYIPKCQPSCNTGKCINMNLCDCTGTHYTGKYCDEYKHLKRNNYIDIGLSIIIYFLICITILIIFITIYFKDKPNIKGGGTDFLIIILIGSIITLIYSLFLTYERTKTKCYLIFLTKNTGFSLVFGSIFVKTLRIYKIFRITSKVGKGLSKKVMFLIIMVITLFHWITAYLWFAFKKVKIISYLTGDYEEYLKCHYPPSKNINEIINFIVLAYGFILSYLIRNAENKFKENLGVVVYFYVLIALLGEIIDNQNEINILIQDFFGVIGMSLINIIILYFLYIEKFRAIYYEKSIKPI</sequence>
<keyword evidence="2 6" id="KW-0812">Transmembrane</keyword>
<dbReference type="InterPro" id="IPR017978">
    <property type="entry name" value="GPCR_3_C"/>
</dbReference>
<keyword evidence="7" id="KW-0732">Signal</keyword>
<evidence type="ECO:0000313" key="9">
    <source>
        <dbReference type="EMBL" id="ORY26644.1"/>
    </source>
</evidence>
<reference evidence="9 10" key="1">
    <citation type="submission" date="2016-08" db="EMBL/GenBank/DDBJ databases">
        <title>A Parts List for Fungal Cellulosomes Revealed by Comparative Genomics.</title>
        <authorList>
            <consortium name="DOE Joint Genome Institute"/>
            <person name="Haitjema C.H."/>
            <person name="Gilmore S.P."/>
            <person name="Henske J.K."/>
            <person name="Solomon K.V."/>
            <person name="De Groot R."/>
            <person name="Kuo A."/>
            <person name="Mondo S.J."/>
            <person name="Salamov A.A."/>
            <person name="Labutti K."/>
            <person name="Zhao Z."/>
            <person name="Chiniquy J."/>
            <person name="Barry K."/>
            <person name="Brewer H.M."/>
            <person name="Purvine S.O."/>
            <person name="Wright A.T."/>
            <person name="Boxma B."/>
            <person name="Van Alen T."/>
            <person name="Hackstein J.H."/>
            <person name="Baker S.E."/>
            <person name="Grigoriev I.V."/>
            <person name="O'Malley M.A."/>
        </authorList>
    </citation>
    <scope>NUCLEOTIDE SEQUENCE [LARGE SCALE GENOMIC DNA]</scope>
    <source>
        <strain evidence="9 10">G1</strain>
    </source>
</reference>
<feature type="transmembrane region" description="Helical" evidence="6">
    <location>
        <begin position="1029"/>
        <end position="1045"/>
    </location>
</feature>
<dbReference type="EMBL" id="MCOG01000200">
    <property type="protein sequence ID" value="ORY26644.1"/>
    <property type="molecule type" value="Genomic_DNA"/>
</dbReference>
<feature type="transmembrane region" description="Helical" evidence="6">
    <location>
        <begin position="906"/>
        <end position="924"/>
    </location>
</feature>
<protein>
    <recommendedName>
        <fullName evidence="8">G-protein coupled receptors family 3 profile domain-containing protein</fullName>
    </recommendedName>
</protein>
<feature type="domain" description="G-protein coupled receptors family 3 profile" evidence="8">
    <location>
        <begin position="869"/>
        <end position="1114"/>
    </location>
</feature>
<evidence type="ECO:0000256" key="3">
    <source>
        <dbReference type="ARBA" id="ARBA00022989"/>
    </source>
</evidence>
<dbReference type="PROSITE" id="PS50259">
    <property type="entry name" value="G_PROTEIN_RECEP_F3_4"/>
    <property type="match status" value="1"/>
</dbReference>
<evidence type="ECO:0000256" key="4">
    <source>
        <dbReference type="ARBA" id="ARBA00023136"/>
    </source>
</evidence>
<evidence type="ECO:0000256" key="1">
    <source>
        <dbReference type="ARBA" id="ARBA00004141"/>
    </source>
</evidence>
<gene>
    <name evidence="9" type="ORF">LY90DRAFT_674525</name>
</gene>
<dbReference type="PANTHER" id="PTHR24060">
    <property type="entry name" value="METABOTROPIC GLUTAMATE RECEPTOR"/>
    <property type="match status" value="1"/>
</dbReference>
<dbReference type="AlphaFoldDB" id="A0A1Y2AW13"/>
<feature type="signal peptide" evidence="7">
    <location>
        <begin position="1"/>
        <end position="20"/>
    </location>
</feature>
<evidence type="ECO:0000313" key="10">
    <source>
        <dbReference type="Proteomes" id="UP000193920"/>
    </source>
</evidence>
<keyword evidence="5" id="KW-0325">Glycoprotein</keyword>
<feature type="transmembrane region" description="Helical" evidence="6">
    <location>
        <begin position="936"/>
        <end position="957"/>
    </location>
</feature>
<name>A0A1Y2AW13_9FUNG</name>
<evidence type="ECO:0000256" key="6">
    <source>
        <dbReference type="SAM" id="Phobius"/>
    </source>
</evidence>
<proteinExistence type="predicted"/>
<dbReference type="OrthoDB" id="2129233at2759"/>
<comment type="caution">
    <text evidence="9">The sequence shown here is derived from an EMBL/GenBank/DDBJ whole genome shotgun (WGS) entry which is preliminary data.</text>
</comment>
<evidence type="ECO:0000256" key="5">
    <source>
        <dbReference type="ARBA" id="ARBA00023180"/>
    </source>
</evidence>
<keyword evidence="10" id="KW-1185">Reference proteome</keyword>
<dbReference type="GO" id="GO:0004930">
    <property type="term" value="F:G protein-coupled receptor activity"/>
    <property type="evidence" value="ECO:0007669"/>
    <property type="project" value="InterPro"/>
</dbReference>
<dbReference type="GO" id="GO:0016020">
    <property type="term" value="C:membrane"/>
    <property type="evidence" value="ECO:0007669"/>
    <property type="project" value="UniProtKB-SubCell"/>
</dbReference>
<dbReference type="Proteomes" id="UP000193920">
    <property type="component" value="Unassembled WGS sequence"/>
</dbReference>
<evidence type="ECO:0000256" key="2">
    <source>
        <dbReference type="ARBA" id="ARBA00022692"/>
    </source>
</evidence>
<keyword evidence="3 6" id="KW-1133">Transmembrane helix</keyword>
<accession>A0A1Y2AW13</accession>
<feature type="transmembrane region" description="Helical" evidence="6">
    <location>
        <begin position="1086"/>
        <end position="1105"/>
    </location>
</feature>
<organism evidence="9 10">
    <name type="scientific">Neocallimastix californiae</name>
    <dbReference type="NCBI Taxonomy" id="1754190"/>
    <lineage>
        <taxon>Eukaryota</taxon>
        <taxon>Fungi</taxon>
        <taxon>Fungi incertae sedis</taxon>
        <taxon>Chytridiomycota</taxon>
        <taxon>Chytridiomycota incertae sedis</taxon>
        <taxon>Neocallimastigomycetes</taxon>
        <taxon>Neocallimastigales</taxon>
        <taxon>Neocallimastigaceae</taxon>
        <taxon>Neocallimastix</taxon>
    </lineage>
</organism>
<feature type="transmembrane region" description="Helical" evidence="6">
    <location>
        <begin position="871"/>
        <end position="894"/>
    </location>
</feature>
<dbReference type="InterPro" id="IPR050726">
    <property type="entry name" value="mGluR"/>
</dbReference>
<evidence type="ECO:0000259" key="8">
    <source>
        <dbReference type="PROSITE" id="PS50259"/>
    </source>
</evidence>